<dbReference type="AlphaFoldDB" id="W6U532"/>
<gene>
    <name evidence="1" type="ORF">EGR_08828</name>
</gene>
<name>W6U532_ECHGR</name>
<evidence type="ECO:0000313" key="2">
    <source>
        <dbReference type="Proteomes" id="UP000019149"/>
    </source>
</evidence>
<dbReference type="EMBL" id="APAU02000121">
    <property type="protein sequence ID" value="EUB56283.1"/>
    <property type="molecule type" value="Genomic_DNA"/>
</dbReference>
<dbReference type="Proteomes" id="UP000019149">
    <property type="component" value="Unassembled WGS sequence"/>
</dbReference>
<dbReference type="KEGG" id="egl:EGR_08828"/>
<accession>W6U532</accession>
<dbReference type="CTD" id="36344543"/>
<dbReference type="GeneID" id="36344543"/>
<reference evidence="1 2" key="1">
    <citation type="journal article" date="2013" name="Nat. Genet.">
        <title>The genome of the hydatid tapeworm Echinococcus granulosus.</title>
        <authorList>
            <person name="Zheng H."/>
            <person name="Zhang W."/>
            <person name="Zhang L."/>
            <person name="Zhang Z."/>
            <person name="Li J."/>
            <person name="Lu G."/>
            <person name="Zhu Y."/>
            <person name="Wang Y."/>
            <person name="Huang Y."/>
            <person name="Liu J."/>
            <person name="Kang H."/>
            <person name="Chen J."/>
            <person name="Wang L."/>
            <person name="Chen A."/>
            <person name="Yu S."/>
            <person name="Gao Z."/>
            <person name="Jin L."/>
            <person name="Gu W."/>
            <person name="Wang Z."/>
            <person name="Zhao L."/>
            <person name="Shi B."/>
            <person name="Wen H."/>
            <person name="Lin R."/>
            <person name="Jones M.K."/>
            <person name="Brejova B."/>
            <person name="Vinar T."/>
            <person name="Zhao G."/>
            <person name="McManus D.P."/>
            <person name="Chen Z."/>
            <person name="Zhou Y."/>
            <person name="Wang S."/>
        </authorList>
    </citation>
    <scope>NUCLEOTIDE SEQUENCE [LARGE SCALE GENOMIC DNA]</scope>
</reference>
<comment type="caution">
    <text evidence="1">The sequence shown here is derived from an EMBL/GenBank/DDBJ whole genome shotgun (WGS) entry which is preliminary data.</text>
</comment>
<keyword evidence="2" id="KW-1185">Reference proteome</keyword>
<sequence length="92" mass="10917">MLSTNWGAFSILLAHNLLFDDDPSSIFTKICNQTKMQKSAHIILKKINKFEFFCKLLSKRRTREPFLHVIKEEFNCSKSFNKIDFKSIFCFF</sequence>
<evidence type="ECO:0000313" key="1">
    <source>
        <dbReference type="EMBL" id="EUB56283.1"/>
    </source>
</evidence>
<dbReference type="RefSeq" id="XP_024347479.1">
    <property type="nucleotide sequence ID" value="XM_024498077.1"/>
</dbReference>
<proteinExistence type="predicted"/>
<organism evidence="1 2">
    <name type="scientific">Echinococcus granulosus</name>
    <name type="common">Hydatid tapeworm</name>
    <dbReference type="NCBI Taxonomy" id="6210"/>
    <lineage>
        <taxon>Eukaryota</taxon>
        <taxon>Metazoa</taxon>
        <taxon>Spiralia</taxon>
        <taxon>Lophotrochozoa</taxon>
        <taxon>Platyhelminthes</taxon>
        <taxon>Cestoda</taxon>
        <taxon>Eucestoda</taxon>
        <taxon>Cyclophyllidea</taxon>
        <taxon>Taeniidae</taxon>
        <taxon>Echinococcus</taxon>
        <taxon>Echinococcus granulosus group</taxon>
    </lineage>
</organism>
<protein>
    <submittedName>
        <fullName evidence="1">Uncharacterized protein</fullName>
    </submittedName>
</protein>